<dbReference type="PANTHER" id="PTHR21064:SF6">
    <property type="entry name" value="AMINOGLYCOSIDE PHOSPHOTRANSFERASE DOMAIN-CONTAINING PROTEIN"/>
    <property type="match status" value="1"/>
</dbReference>
<proteinExistence type="inferred from homology"/>
<dbReference type="CDD" id="cd05153">
    <property type="entry name" value="HomoserineK_II"/>
    <property type="match status" value="1"/>
</dbReference>
<name>A0ABY4ARG8_9BURK</name>
<dbReference type="EC" id="2.7.1.39" evidence="8 9"/>
<dbReference type="GO" id="GO:0004413">
    <property type="term" value="F:homoserine kinase activity"/>
    <property type="evidence" value="ECO:0007669"/>
    <property type="project" value="UniProtKB-EC"/>
</dbReference>
<keyword evidence="4 8" id="KW-0547">Nucleotide-binding</keyword>
<evidence type="ECO:0000256" key="7">
    <source>
        <dbReference type="ARBA" id="ARBA00038240"/>
    </source>
</evidence>
<evidence type="ECO:0000256" key="4">
    <source>
        <dbReference type="ARBA" id="ARBA00022741"/>
    </source>
</evidence>
<dbReference type="RefSeq" id="WP_243480056.1">
    <property type="nucleotide sequence ID" value="NZ_CP063982.1"/>
</dbReference>
<protein>
    <recommendedName>
        <fullName evidence="8 9">Homoserine kinase</fullName>
        <shortName evidence="8">HK</shortName>
        <shortName evidence="8">HSK</shortName>
        <ecNumber evidence="8 9">2.7.1.39</ecNumber>
    </recommendedName>
</protein>
<keyword evidence="5 8" id="KW-0418">Kinase</keyword>
<evidence type="ECO:0000256" key="1">
    <source>
        <dbReference type="ARBA" id="ARBA00022605"/>
    </source>
</evidence>
<dbReference type="HAMAP" id="MF_00301">
    <property type="entry name" value="Homoser_kinase_2"/>
    <property type="match status" value="1"/>
</dbReference>
<comment type="similarity">
    <text evidence="7 8">Belongs to the pseudomonas-type ThrB family.</text>
</comment>
<dbReference type="Gene3D" id="3.90.1200.10">
    <property type="match status" value="1"/>
</dbReference>
<dbReference type="Proteomes" id="UP000831607">
    <property type="component" value="Chromosome"/>
</dbReference>
<evidence type="ECO:0000256" key="3">
    <source>
        <dbReference type="ARBA" id="ARBA00022697"/>
    </source>
</evidence>
<accession>A0ABY4ARG8</accession>
<keyword evidence="3 8" id="KW-0791">Threonine biosynthesis</keyword>
<evidence type="ECO:0000313" key="11">
    <source>
        <dbReference type="EMBL" id="UOD51622.1"/>
    </source>
</evidence>
<dbReference type="InterPro" id="IPR011009">
    <property type="entry name" value="Kinase-like_dom_sf"/>
</dbReference>
<dbReference type="SUPFAM" id="SSF56112">
    <property type="entry name" value="Protein kinase-like (PK-like)"/>
    <property type="match status" value="1"/>
</dbReference>
<evidence type="ECO:0000256" key="9">
    <source>
        <dbReference type="NCBIfam" id="TIGR00938"/>
    </source>
</evidence>
<dbReference type="Pfam" id="PF01636">
    <property type="entry name" value="APH"/>
    <property type="match status" value="1"/>
</dbReference>
<dbReference type="InterPro" id="IPR002575">
    <property type="entry name" value="Aminoglycoside_PTrfase"/>
</dbReference>
<dbReference type="NCBIfam" id="TIGR00938">
    <property type="entry name" value="thrB_alt"/>
    <property type="match status" value="1"/>
</dbReference>
<gene>
    <name evidence="8" type="primary">thrB</name>
    <name evidence="11" type="ORF">DHf2319_07985</name>
</gene>
<organism evidence="11 12">
    <name type="scientific">Orrella daihaiensis</name>
    <dbReference type="NCBI Taxonomy" id="2782176"/>
    <lineage>
        <taxon>Bacteria</taxon>
        <taxon>Pseudomonadati</taxon>
        <taxon>Pseudomonadota</taxon>
        <taxon>Betaproteobacteria</taxon>
        <taxon>Burkholderiales</taxon>
        <taxon>Alcaligenaceae</taxon>
        <taxon>Orrella</taxon>
    </lineage>
</organism>
<dbReference type="InterPro" id="IPR005280">
    <property type="entry name" value="Homoserine_kinase_II"/>
</dbReference>
<dbReference type="InterPro" id="IPR050249">
    <property type="entry name" value="Pseudomonas-type_ThrB"/>
</dbReference>
<keyword evidence="12" id="KW-1185">Reference proteome</keyword>
<keyword evidence="1 8" id="KW-0028">Amino-acid biosynthesis</keyword>
<evidence type="ECO:0000313" key="12">
    <source>
        <dbReference type="Proteomes" id="UP000831607"/>
    </source>
</evidence>
<keyword evidence="6 8" id="KW-0067">ATP-binding</keyword>
<evidence type="ECO:0000256" key="6">
    <source>
        <dbReference type="ARBA" id="ARBA00022840"/>
    </source>
</evidence>
<evidence type="ECO:0000256" key="2">
    <source>
        <dbReference type="ARBA" id="ARBA00022679"/>
    </source>
</evidence>
<dbReference type="PANTHER" id="PTHR21064">
    <property type="entry name" value="AMINOGLYCOSIDE PHOSPHOTRANSFERASE DOMAIN-CONTAINING PROTEIN-RELATED"/>
    <property type="match status" value="1"/>
</dbReference>
<keyword evidence="2 8" id="KW-0808">Transferase</keyword>
<evidence type="ECO:0000256" key="5">
    <source>
        <dbReference type="ARBA" id="ARBA00022777"/>
    </source>
</evidence>
<dbReference type="Gene3D" id="3.30.200.20">
    <property type="entry name" value="Phosphorylase Kinase, domain 1"/>
    <property type="match status" value="1"/>
</dbReference>
<reference evidence="11 12" key="1">
    <citation type="submission" date="2020-11" db="EMBL/GenBank/DDBJ databases">
        <title>Algicoccus daihaiensis sp.nov., isolated from Daihai Lake in Inner Mongolia.</title>
        <authorList>
            <person name="Kai J."/>
        </authorList>
    </citation>
    <scope>NUCLEOTIDE SEQUENCE [LARGE SCALE GENOMIC DNA]</scope>
    <source>
        <strain evidence="12">f23</strain>
    </source>
</reference>
<comment type="pathway">
    <text evidence="8">Amino-acid biosynthesis; L-threonine biosynthesis; L-threonine from L-aspartate: step 4/5.</text>
</comment>
<dbReference type="NCBIfam" id="NF003558">
    <property type="entry name" value="PRK05231.1"/>
    <property type="match status" value="1"/>
</dbReference>
<evidence type="ECO:0000256" key="8">
    <source>
        <dbReference type="HAMAP-Rule" id="MF_00301"/>
    </source>
</evidence>
<feature type="domain" description="Aminoglycoside phosphotransferase" evidence="10">
    <location>
        <begin position="27"/>
        <end position="261"/>
    </location>
</feature>
<sequence>MAVFTPVNDADASELLKAYRLGELTGLEGISAGIENTNYFLDTEQGRYVLTIFEVLGIEQLPFYVELMHHLASRDVPVPMPQTRGDGQRISVLHGKPAIIVSRLPGQWIKQPNANHCALAARTMAQAHLAARDFEIRQTNLRGLDWWQATAPTLTEFLTAKQHELLWQALDEQIQARDNGLFDQLPSGPAHCDYFRDNVLFTGTSQAPSMGGVIDFYFAGCDHWIFDLAVAVNDWCIDRATGELLPDLVNSWMNAYQNVRPLTEQEKLQWPLMLRAAALRFWISRLFDYHRPRPAEQLIPHDPTHFERILTLRMTQAAPPIAEF</sequence>
<evidence type="ECO:0000259" key="10">
    <source>
        <dbReference type="Pfam" id="PF01636"/>
    </source>
</evidence>
<dbReference type="EMBL" id="CP063982">
    <property type="protein sequence ID" value="UOD51622.1"/>
    <property type="molecule type" value="Genomic_DNA"/>
</dbReference>
<comment type="catalytic activity">
    <reaction evidence="8">
        <text>L-homoserine + ATP = O-phospho-L-homoserine + ADP + H(+)</text>
        <dbReference type="Rhea" id="RHEA:13985"/>
        <dbReference type="ChEBI" id="CHEBI:15378"/>
        <dbReference type="ChEBI" id="CHEBI:30616"/>
        <dbReference type="ChEBI" id="CHEBI:57476"/>
        <dbReference type="ChEBI" id="CHEBI:57590"/>
        <dbReference type="ChEBI" id="CHEBI:456216"/>
        <dbReference type="EC" id="2.7.1.39"/>
    </reaction>
</comment>